<gene>
    <name evidence="2" type="ORF">SCOCK_420038</name>
</gene>
<evidence type="ECO:0000313" key="2">
    <source>
        <dbReference type="EMBL" id="CAG6396537.1"/>
    </source>
</evidence>
<organism evidence="2 3">
    <name type="scientific">Actinacidiphila cocklensis</name>
    <dbReference type="NCBI Taxonomy" id="887465"/>
    <lineage>
        <taxon>Bacteria</taxon>
        <taxon>Bacillati</taxon>
        <taxon>Actinomycetota</taxon>
        <taxon>Actinomycetes</taxon>
        <taxon>Kitasatosporales</taxon>
        <taxon>Streptomycetaceae</taxon>
        <taxon>Actinacidiphila</taxon>
    </lineage>
</organism>
<dbReference type="Proteomes" id="UP001152519">
    <property type="component" value="Unassembled WGS sequence"/>
</dbReference>
<feature type="region of interest" description="Disordered" evidence="1">
    <location>
        <begin position="86"/>
        <end position="128"/>
    </location>
</feature>
<evidence type="ECO:0000313" key="3">
    <source>
        <dbReference type="Proteomes" id="UP001152519"/>
    </source>
</evidence>
<accession>A0A9W4DRU8</accession>
<proteinExistence type="predicted"/>
<keyword evidence="3" id="KW-1185">Reference proteome</keyword>
<name>A0A9W4DRU8_9ACTN</name>
<reference evidence="2" key="1">
    <citation type="submission" date="2021-05" db="EMBL/GenBank/DDBJ databases">
        <authorList>
            <person name="Arsene-Ploetze F."/>
        </authorList>
    </citation>
    <scope>NUCLEOTIDE SEQUENCE</scope>
    <source>
        <strain evidence="2">DSM 42138</strain>
    </source>
</reference>
<dbReference type="AlphaFoldDB" id="A0A9W4DRU8"/>
<dbReference type="EMBL" id="CAJSLV010000073">
    <property type="protein sequence ID" value="CAG6396537.1"/>
    <property type="molecule type" value="Genomic_DNA"/>
</dbReference>
<protein>
    <submittedName>
        <fullName evidence="2">Uncharacterized protein</fullName>
    </submittedName>
</protein>
<feature type="region of interest" description="Disordered" evidence="1">
    <location>
        <begin position="42"/>
        <end position="72"/>
    </location>
</feature>
<sequence length="128" mass="13968">MRTRAVCTRSCASIGSGTRRRALRSRASCRVLTYSSNSNTAPLAAIVPPPRNPPTRRRREVSPPWSRPGLSPWLRRSYGPDVRLPRLRAHSGRTATHRLCNGRGGNGLKGVKGRYRATAAAPTGARGR</sequence>
<feature type="compositionally biased region" description="Low complexity" evidence="1">
    <location>
        <begin position="116"/>
        <end position="128"/>
    </location>
</feature>
<evidence type="ECO:0000256" key="1">
    <source>
        <dbReference type="SAM" id="MobiDB-lite"/>
    </source>
</evidence>
<comment type="caution">
    <text evidence="2">The sequence shown here is derived from an EMBL/GenBank/DDBJ whole genome shotgun (WGS) entry which is preliminary data.</text>
</comment>